<evidence type="ECO:0000313" key="2">
    <source>
        <dbReference type="Proteomes" id="UP000807342"/>
    </source>
</evidence>
<dbReference type="EMBL" id="MU151209">
    <property type="protein sequence ID" value="KAF9447229.1"/>
    <property type="molecule type" value="Genomic_DNA"/>
</dbReference>
<dbReference type="AlphaFoldDB" id="A0A9P5XA17"/>
<name>A0A9P5XA17_9AGAR</name>
<protein>
    <submittedName>
        <fullName evidence="1">Uncharacterized protein</fullName>
    </submittedName>
</protein>
<reference evidence="1" key="1">
    <citation type="submission" date="2020-11" db="EMBL/GenBank/DDBJ databases">
        <authorList>
            <consortium name="DOE Joint Genome Institute"/>
            <person name="Ahrendt S."/>
            <person name="Riley R."/>
            <person name="Andreopoulos W."/>
            <person name="Labutti K."/>
            <person name="Pangilinan J."/>
            <person name="Ruiz-Duenas F.J."/>
            <person name="Barrasa J.M."/>
            <person name="Sanchez-Garcia M."/>
            <person name="Camarero S."/>
            <person name="Miyauchi S."/>
            <person name="Serrano A."/>
            <person name="Linde D."/>
            <person name="Babiker R."/>
            <person name="Drula E."/>
            <person name="Ayuso-Fernandez I."/>
            <person name="Pacheco R."/>
            <person name="Padilla G."/>
            <person name="Ferreira P."/>
            <person name="Barriuso J."/>
            <person name="Kellner H."/>
            <person name="Castanera R."/>
            <person name="Alfaro M."/>
            <person name="Ramirez L."/>
            <person name="Pisabarro A.G."/>
            <person name="Kuo A."/>
            <person name="Tritt A."/>
            <person name="Lipzen A."/>
            <person name="He G."/>
            <person name="Yan M."/>
            <person name="Ng V."/>
            <person name="Cullen D."/>
            <person name="Martin F."/>
            <person name="Rosso M.-N."/>
            <person name="Henrissat B."/>
            <person name="Hibbett D."/>
            <person name="Martinez A.T."/>
            <person name="Grigoriev I.V."/>
        </authorList>
    </citation>
    <scope>NUCLEOTIDE SEQUENCE</scope>
    <source>
        <strain evidence="1">MF-IS2</strain>
    </source>
</reference>
<keyword evidence="2" id="KW-1185">Reference proteome</keyword>
<dbReference type="Proteomes" id="UP000807342">
    <property type="component" value="Unassembled WGS sequence"/>
</dbReference>
<evidence type="ECO:0000313" key="1">
    <source>
        <dbReference type="EMBL" id="KAF9447229.1"/>
    </source>
</evidence>
<sequence>MSTRKGTNTCGMGSGKSAAQGAVCEAKGERRRVTRHLLQSDHLTTCSFMGDGGWGK</sequence>
<accession>A0A9P5XA17</accession>
<organism evidence="1 2">
    <name type="scientific">Macrolepiota fuliginosa MF-IS2</name>
    <dbReference type="NCBI Taxonomy" id="1400762"/>
    <lineage>
        <taxon>Eukaryota</taxon>
        <taxon>Fungi</taxon>
        <taxon>Dikarya</taxon>
        <taxon>Basidiomycota</taxon>
        <taxon>Agaricomycotina</taxon>
        <taxon>Agaricomycetes</taxon>
        <taxon>Agaricomycetidae</taxon>
        <taxon>Agaricales</taxon>
        <taxon>Agaricineae</taxon>
        <taxon>Agaricaceae</taxon>
        <taxon>Macrolepiota</taxon>
    </lineage>
</organism>
<comment type="caution">
    <text evidence="1">The sequence shown here is derived from an EMBL/GenBank/DDBJ whole genome shotgun (WGS) entry which is preliminary data.</text>
</comment>
<gene>
    <name evidence="1" type="ORF">P691DRAFT_802715</name>
</gene>
<proteinExistence type="predicted"/>